<evidence type="ECO:0000313" key="1">
    <source>
        <dbReference type="EMBL" id="KAK4102848.1"/>
    </source>
</evidence>
<name>A0AAN6Q3I8_9PEZI</name>
<evidence type="ECO:0000313" key="2">
    <source>
        <dbReference type="Proteomes" id="UP001305647"/>
    </source>
</evidence>
<dbReference type="AlphaFoldDB" id="A0AAN6Q3I8"/>
<protein>
    <submittedName>
        <fullName evidence="1">Uncharacterized protein</fullName>
    </submittedName>
</protein>
<reference evidence="1" key="1">
    <citation type="journal article" date="2023" name="Mol. Phylogenet. Evol.">
        <title>Genome-scale phylogeny and comparative genomics of the fungal order Sordariales.</title>
        <authorList>
            <person name="Hensen N."/>
            <person name="Bonometti L."/>
            <person name="Westerberg I."/>
            <person name="Brannstrom I.O."/>
            <person name="Guillou S."/>
            <person name="Cros-Aarteil S."/>
            <person name="Calhoun S."/>
            <person name="Haridas S."/>
            <person name="Kuo A."/>
            <person name="Mondo S."/>
            <person name="Pangilinan J."/>
            <person name="Riley R."/>
            <person name="LaButti K."/>
            <person name="Andreopoulos B."/>
            <person name="Lipzen A."/>
            <person name="Chen C."/>
            <person name="Yan M."/>
            <person name="Daum C."/>
            <person name="Ng V."/>
            <person name="Clum A."/>
            <person name="Steindorff A."/>
            <person name="Ohm R.A."/>
            <person name="Martin F."/>
            <person name="Silar P."/>
            <person name="Natvig D.O."/>
            <person name="Lalanne C."/>
            <person name="Gautier V."/>
            <person name="Ament-Velasquez S.L."/>
            <person name="Kruys A."/>
            <person name="Hutchinson M.I."/>
            <person name="Powell A.J."/>
            <person name="Barry K."/>
            <person name="Miller A.N."/>
            <person name="Grigoriev I.V."/>
            <person name="Debuchy R."/>
            <person name="Gladieux P."/>
            <person name="Hiltunen Thoren M."/>
            <person name="Johannesson H."/>
        </authorList>
    </citation>
    <scope>NUCLEOTIDE SEQUENCE</scope>
    <source>
        <strain evidence="1">CBS 757.83</strain>
    </source>
</reference>
<organism evidence="1 2">
    <name type="scientific">Parathielavia hyrcaniae</name>
    <dbReference type="NCBI Taxonomy" id="113614"/>
    <lineage>
        <taxon>Eukaryota</taxon>
        <taxon>Fungi</taxon>
        <taxon>Dikarya</taxon>
        <taxon>Ascomycota</taxon>
        <taxon>Pezizomycotina</taxon>
        <taxon>Sordariomycetes</taxon>
        <taxon>Sordariomycetidae</taxon>
        <taxon>Sordariales</taxon>
        <taxon>Chaetomiaceae</taxon>
        <taxon>Parathielavia</taxon>
    </lineage>
</organism>
<keyword evidence="2" id="KW-1185">Reference proteome</keyword>
<dbReference type="EMBL" id="MU863630">
    <property type="protein sequence ID" value="KAK4102848.1"/>
    <property type="molecule type" value="Genomic_DNA"/>
</dbReference>
<sequence length="56" mass="5960">MVPFGCRALDAKPGPGAARRLNLGAPAGDHGLEHRQAPVPRLYRTATLRQAGEFGH</sequence>
<proteinExistence type="predicted"/>
<comment type="caution">
    <text evidence="1">The sequence shown here is derived from an EMBL/GenBank/DDBJ whole genome shotgun (WGS) entry which is preliminary data.</text>
</comment>
<gene>
    <name evidence="1" type="ORF">N658DRAFT_494914</name>
</gene>
<accession>A0AAN6Q3I8</accession>
<dbReference type="Proteomes" id="UP001305647">
    <property type="component" value="Unassembled WGS sequence"/>
</dbReference>
<reference evidence="1" key="2">
    <citation type="submission" date="2023-05" db="EMBL/GenBank/DDBJ databases">
        <authorList>
            <consortium name="Lawrence Berkeley National Laboratory"/>
            <person name="Steindorff A."/>
            <person name="Hensen N."/>
            <person name="Bonometti L."/>
            <person name="Westerberg I."/>
            <person name="Brannstrom I.O."/>
            <person name="Guillou S."/>
            <person name="Cros-Aarteil S."/>
            <person name="Calhoun S."/>
            <person name="Haridas S."/>
            <person name="Kuo A."/>
            <person name="Mondo S."/>
            <person name="Pangilinan J."/>
            <person name="Riley R."/>
            <person name="Labutti K."/>
            <person name="Andreopoulos B."/>
            <person name="Lipzen A."/>
            <person name="Chen C."/>
            <person name="Yanf M."/>
            <person name="Daum C."/>
            <person name="Ng V."/>
            <person name="Clum A."/>
            <person name="Ohm R."/>
            <person name="Martin F."/>
            <person name="Silar P."/>
            <person name="Natvig D."/>
            <person name="Lalanne C."/>
            <person name="Gautier V."/>
            <person name="Ament-Velasquez S.L."/>
            <person name="Kruys A."/>
            <person name="Hutchinson M.I."/>
            <person name="Powell A.J."/>
            <person name="Barry K."/>
            <person name="Miller A.N."/>
            <person name="Grigoriev I.V."/>
            <person name="Debuchy R."/>
            <person name="Gladieux P."/>
            <person name="Thoren M.H."/>
            <person name="Johannesson H."/>
        </authorList>
    </citation>
    <scope>NUCLEOTIDE SEQUENCE</scope>
    <source>
        <strain evidence="1">CBS 757.83</strain>
    </source>
</reference>